<dbReference type="AlphaFoldDB" id="A0A3D4VA76"/>
<evidence type="ECO:0000313" key="2">
    <source>
        <dbReference type="Proteomes" id="UP000264071"/>
    </source>
</evidence>
<dbReference type="EMBL" id="DPIY01000010">
    <property type="protein sequence ID" value="HCT58011.1"/>
    <property type="molecule type" value="Genomic_DNA"/>
</dbReference>
<dbReference type="Proteomes" id="UP000264071">
    <property type="component" value="Unassembled WGS sequence"/>
</dbReference>
<organism evidence="1 2">
    <name type="scientific">Gemmatimonas aurantiaca</name>
    <dbReference type="NCBI Taxonomy" id="173480"/>
    <lineage>
        <taxon>Bacteria</taxon>
        <taxon>Pseudomonadati</taxon>
        <taxon>Gemmatimonadota</taxon>
        <taxon>Gemmatimonadia</taxon>
        <taxon>Gemmatimonadales</taxon>
        <taxon>Gemmatimonadaceae</taxon>
        <taxon>Gemmatimonas</taxon>
    </lineage>
</organism>
<name>A0A3D4VA76_9BACT</name>
<evidence type="ECO:0000313" key="1">
    <source>
        <dbReference type="EMBL" id="HCT58011.1"/>
    </source>
</evidence>
<sequence length="154" mass="17013">MRATHIFAYLLVFGACTSSPDEPGTYRDTVEGLVVHGSFEWPVMADSAITLRMILKNPTSEGRRFEVPAGEPFSIQLLPTNDAAMIELPPDSYDRMARIVQIPARDSVIISRTVLEKNLRSLPNGVYRILGRVPNSSYVGVPLGVVSLPWGRSR</sequence>
<comment type="caution">
    <text evidence="1">The sequence shown here is derived from an EMBL/GenBank/DDBJ whole genome shotgun (WGS) entry which is preliminary data.</text>
</comment>
<protein>
    <submittedName>
        <fullName evidence="1">Uncharacterized protein</fullName>
    </submittedName>
</protein>
<reference evidence="1 2" key="1">
    <citation type="journal article" date="2018" name="Nat. Biotechnol.">
        <title>A standardized bacterial taxonomy based on genome phylogeny substantially revises the tree of life.</title>
        <authorList>
            <person name="Parks D.H."/>
            <person name="Chuvochina M."/>
            <person name="Waite D.W."/>
            <person name="Rinke C."/>
            <person name="Skarshewski A."/>
            <person name="Chaumeil P.A."/>
            <person name="Hugenholtz P."/>
        </authorList>
    </citation>
    <scope>NUCLEOTIDE SEQUENCE [LARGE SCALE GENOMIC DNA]</scope>
    <source>
        <strain evidence="1">UBA8844</strain>
    </source>
</reference>
<gene>
    <name evidence="1" type="ORF">DGD08_12475</name>
</gene>
<accession>A0A3D4VA76</accession>
<proteinExistence type="predicted"/>
<dbReference type="PROSITE" id="PS51257">
    <property type="entry name" value="PROKAR_LIPOPROTEIN"/>
    <property type="match status" value="1"/>
</dbReference>